<name>A0A2N3NF56_9PEZI</name>
<feature type="domain" description="X8" evidence="11">
    <location>
        <begin position="400"/>
        <end position="490"/>
    </location>
</feature>
<keyword evidence="4" id="KW-0732">Signal</keyword>
<dbReference type="FunCoup" id="A0A2N3NF56">
    <property type="interactions" value="137"/>
</dbReference>
<sequence length="538" mass="58116">MAQYLASVQSSPPSCMNLDSTILFDTYLTVLRVGITQWPPLFGASVPGSKFFYENGTQFYIKGIAYQQDTSAAGGGVQSTKFADPLANPAACRRDIPLLKELGTNTIRTYAIDPTADHSVCMGLLEDAGIYIISDLGEPSLSIETDNPKWDLDIYGRYKAVVDELSKYDNIIGFFAGNEVTTNKTNTPASAYVKAAVRDTKAYIKEKGLNYYVGYAANDDPDVRRDIAHYFNCGDDQSEAIDFWGYNIYQWCGESTLEKSGYSKQIDFFSNYSVPVFFAEYGCNTGEKGAESRIFQETTVLYEDEMTSVFSGGIVYMYFQEANDYGLVQLNGNTAVKMTNFGQLKSRISKVDPTRIDMDQYSPSNVPQACPPVSDVWEVNGANLPPTPDEKVCECMFAGLSCKASPTLDEKDYGDIFGFVCGTAGNPCAGINGNATSGKYGAFSACTAEQKLGYVLDRYYKNQNNAASACDFAGQATLVTPTKTDAECEKKLTEASQAAKAGGGSGGSGSDDDSGATTLMAAGVYGFVAFAIGAMMVL</sequence>
<dbReference type="Proteomes" id="UP000233524">
    <property type="component" value="Unassembled WGS sequence"/>
</dbReference>
<dbReference type="AlphaFoldDB" id="A0A2N3NF56"/>
<comment type="subcellular location">
    <subcellularLocation>
        <location evidence="1 9">Cell membrane</location>
        <topology evidence="1 9">Lipid-anchor</topology>
        <topology evidence="1 9">GPI-anchor</topology>
    </subcellularLocation>
</comment>
<evidence type="ECO:0000256" key="3">
    <source>
        <dbReference type="ARBA" id="ARBA00022622"/>
    </source>
</evidence>
<dbReference type="PANTHER" id="PTHR31468">
    <property type="entry name" value="1,3-BETA-GLUCANOSYLTRANSFERASE GAS1"/>
    <property type="match status" value="1"/>
</dbReference>
<dbReference type="SUPFAM" id="SSF51445">
    <property type="entry name" value="(Trans)glycosidases"/>
    <property type="match status" value="1"/>
</dbReference>
<dbReference type="GO" id="GO:0071970">
    <property type="term" value="P:fungal-type cell wall (1-&gt;3)-beta-D-glucan biosynthetic process"/>
    <property type="evidence" value="ECO:0007669"/>
    <property type="project" value="TreeGrafter"/>
</dbReference>
<dbReference type="GO" id="GO:0005886">
    <property type="term" value="C:plasma membrane"/>
    <property type="evidence" value="ECO:0007669"/>
    <property type="project" value="UniProtKB-SubCell"/>
</dbReference>
<accession>A0A2N3NF56</accession>
<evidence type="ECO:0000313" key="12">
    <source>
        <dbReference type="EMBL" id="PKS11080.1"/>
    </source>
</evidence>
<keyword evidence="13" id="KW-1185">Reference proteome</keyword>
<dbReference type="EC" id="2.4.1.-" evidence="9"/>
<keyword evidence="3 9" id="KW-0336">GPI-anchor</keyword>
<keyword evidence="9" id="KW-0808">Transferase</keyword>
<evidence type="ECO:0000256" key="1">
    <source>
        <dbReference type="ARBA" id="ARBA00004609"/>
    </source>
</evidence>
<dbReference type="Gene3D" id="1.20.58.1040">
    <property type="match status" value="1"/>
</dbReference>
<dbReference type="InterPro" id="IPR017853">
    <property type="entry name" value="GH"/>
</dbReference>
<evidence type="ECO:0000313" key="13">
    <source>
        <dbReference type="Proteomes" id="UP000233524"/>
    </source>
</evidence>
<dbReference type="InterPro" id="IPR012946">
    <property type="entry name" value="X8"/>
</dbReference>
<dbReference type="Gene3D" id="3.20.20.80">
    <property type="entry name" value="Glycosidases"/>
    <property type="match status" value="1"/>
</dbReference>
<dbReference type="SMART" id="SM00768">
    <property type="entry name" value="X8"/>
    <property type="match status" value="1"/>
</dbReference>
<evidence type="ECO:0000256" key="4">
    <source>
        <dbReference type="ARBA" id="ARBA00022729"/>
    </source>
</evidence>
<evidence type="ECO:0000259" key="11">
    <source>
        <dbReference type="SMART" id="SM00768"/>
    </source>
</evidence>
<comment type="caution">
    <text evidence="12">The sequence shown here is derived from an EMBL/GenBank/DDBJ whole genome shotgun (WGS) entry which is preliminary data.</text>
</comment>
<evidence type="ECO:0000256" key="5">
    <source>
        <dbReference type="ARBA" id="ARBA00023136"/>
    </source>
</evidence>
<dbReference type="Pfam" id="PF03198">
    <property type="entry name" value="Glyco_hydro_72"/>
    <property type="match status" value="1"/>
</dbReference>
<keyword evidence="5 9" id="KW-0472">Membrane</keyword>
<protein>
    <recommendedName>
        <fullName evidence="9">1,3-beta-glucanosyltransferase</fullName>
        <ecNumber evidence="9">2.4.1.-</ecNumber>
    </recommendedName>
</protein>
<dbReference type="InterPro" id="IPR004886">
    <property type="entry name" value="Glucanosyltransferase"/>
</dbReference>
<evidence type="ECO:0000256" key="9">
    <source>
        <dbReference type="RuleBase" id="RU361209"/>
    </source>
</evidence>
<proteinExistence type="inferred from homology"/>
<comment type="function">
    <text evidence="9">Splits internally a 1,3-beta-glucan molecule and transfers the newly generated reducing end (the donor) to the non-reducing end of another 1,3-beta-glucan molecule (the acceptor) forming a 1,3-beta linkage, resulting in the elongation of 1,3-beta-glucan chains in the cell wall.</text>
</comment>
<dbReference type="FunFam" id="3.20.20.80:FF:000038">
    <property type="entry name" value="1,3-beta-glucanosyltransferase"/>
    <property type="match status" value="1"/>
</dbReference>
<evidence type="ECO:0000256" key="10">
    <source>
        <dbReference type="SAM" id="Phobius"/>
    </source>
</evidence>
<comment type="similarity">
    <text evidence="2 9">Belongs to the glycosyl hydrolase 72 family.</text>
</comment>
<reference evidence="12 13" key="1">
    <citation type="journal article" date="2017" name="G3 (Bethesda)">
        <title>First Draft Genome Sequence of the Pathogenic Fungus Lomentospora prolificans (Formerly Scedosporium prolificans).</title>
        <authorList>
            <person name="Luo R."/>
            <person name="Zimin A."/>
            <person name="Workman R."/>
            <person name="Fan Y."/>
            <person name="Pertea G."/>
            <person name="Grossman N."/>
            <person name="Wear M.P."/>
            <person name="Jia B."/>
            <person name="Miller H."/>
            <person name="Casadevall A."/>
            <person name="Timp W."/>
            <person name="Zhang S.X."/>
            <person name="Salzberg S.L."/>
        </authorList>
    </citation>
    <scope>NUCLEOTIDE SEQUENCE [LARGE SCALE GENOMIC DNA]</scope>
    <source>
        <strain evidence="12 13">JHH-5317</strain>
    </source>
</reference>
<dbReference type="OrthoDB" id="421038at2759"/>
<dbReference type="InParanoid" id="A0A2N3NF56"/>
<dbReference type="VEuPathDB" id="FungiDB:jhhlp_002841"/>
<dbReference type="EMBL" id="NLAX01000008">
    <property type="protein sequence ID" value="PKS11080.1"/>
    <property type="molecule type" value="Genomic_DNA"/>
</dbReference>
<evidence type="ECO:0000256" key="6">
    <source>
        <dbReference type="ARBA" id="ARBA00023157"/>
    </source>
</evidence>
<keyword evidence="8 9" id="KW-0449">Lipoprotein</keyword>
<keyword evidence="6" id="KW-1015">Disulfide bond</keyword>
<keyword evidence="10" id="KW-0812">Transmembrane</keyword>
<organism evidence="12 13">
    <name type="scientific">Lomentospora prolificans</name>
    <dbReference type="NCBI Taxonomy" id="41688"/>
    <lineage>
        <taxon>Eukaryota</taxon>
        <taxon>Fungi</taxon>
        <taxon>Dikarya</taxon>
        <taxon>Ascomycota</taxon>
        <taxon>Pezizomycotina</taxon>
        <taxon>Sordariomycetes</taxon>
        <taxon>Hypocreomycetidae</taxon>
        <taxon>Microascales</taxon>
        <taxon>Microascaceae</taxon>
        <taxon>Lomentospora</taxon>
    </lineage>
</organism>
<keyword evidence="10" id="KW-1133">Transmembrane helix</keyword>
<keyword evidence="7" id="KW-0325">Glycoprotein</keyword>
<gene>
    <name evidence="12" type="ORF">jhhlp_002841</name>
</gene>
<evidence type="ECO:0000256" key="2">
    <source>
        <dbReference type="ARBA" id="ARBA00007528"/>
    </source>
</evidence>
<dbReference type="PANTHER" id="PTHR31468:SF2">
    <property type="entry name" value="1,3-BETA-GLUCANOSYLTRANSFERASE GAS1"/>
    <property type="match status" value="1"/>
</dbReference>
<dbReference type="GO" id="GO:0031505">
    <property type="term" value="P:fungal-type cell wall organization"/>
    <property type="evidence" value="ECO:0007669"/>
    <property type="project" value="TreeGrafter"/>
</dbReference>
<feature type="transmembrane region" description="Helical" evidence="10">
    <location>
        <begin position="519"/>
        <end position="537"/>
    </location>
</feature>
<evidence type="ECO:0000256" key="8">
    <source>
        <dbReference type="ARBA" id="ARBA00023288"/>
    </source>
</evidence>
<dbReference type="GO" id="GO:0098552">
    <property type="term" value="C:side of membrane"/>
    <property type="evidence" value="ECO:0007669"/>
    <property type="project" value="UniProtKB-KW"/>
</dbReference>
<dbReference type="Pfam" id="PF07983">
    <property type="entry name" value="X8"/>
    <property type="match status" value="1"/>
</dbReference>
<dbReference type="STRING" id="41688.A0A2N3NF56"/>
<evidence type="ECO:0000256" key="7">
    <source>
        <dbReference type="ARBA" id="ARBA00023180"/>
    </source>
</evidence>
<dbReference type="GO" id="GO:0042124">
    <property type="term" value="F:1,3-beta-glucanosyltransferase activity"/>
    <property type="evidence" value="ECO:0007669"/>
    <property type="project" value="TreeGrafter"/>
</dbReference>